<dbReference type="PANTHER" id="PTHR33726:SF8">
    <property type="entry name" value="TRANSMEMBRANE PROTEIN"/>
    <property type="match status" value="1"/>
</dbReference>
<sequence length="81" mass="9520">MAAWSSSRMVLQGEQQQSSSKSYQWWGWRKRFPNLPSFRWKGLDLQGRIVEKLVFKLLYILEAVVVVSTLCFFFLCCGCHI</sequence>
<keyword evidence="1" id="KW-1133">Transmembrane helix</keyword>
<keyword evidence="1" id="KW-0472">Membrane</keyword>
<name>A0A7N0T356_KALFE</name>
<dbReference type="Gramene" id="Kaladp0019s0128.1.v1.1">
    <property type="protein sequence ID" value="Kaladp0019s0128.1.v1.1.CDS.1"/>
    <property type="gene ID" value="Kaladp0019s0128.v1.1"/>
</dbReference>
<evidence type="ECO:0000256" key="1">
    <source>
        <dbReference type="SAM" id="Phobius"/>
    </source>
</evidence>
<evidence type="ECO:0000313" key="2">
    <source>
        <dbReference type="EnsemblPlants" id="Kaladp0019s0128.1.v1.1.CDS.1"/>
    </source>
</evidence>
<proteinExistence type="predicted"/>
<accession>A0A7N0T356</accession>
<dbReference type="EnsemblPlants" id="Kaladp0019s0128.1.v1.1">
    <property type="protein sequence ID" value="Kaladp0019s0128.1.v1.1.CDS.1"/>
    <property type="gene ID" value="Kaladp0019s0128.v1.1"/>
</dbReference>
<dbReference type="AlphaFoldDB" id="A0A7N0T356"/>
<keyword evidence="1" id="KW-0812">Transmembrane</keyword>
<dbReference type="PANTHER" id="PTHR33726">
    <property type="entry name" value="TRANSMEMBRANE PROTEIN"/>
    <property type="match status" value="1"/>
</dbReference>
<dbReference type="Proteomes" id="UP000594263">
    <property type="component" value="Unplaced"/>
</dbReference>
<evidence type="ECO:0000313" key="3">
    <source>
        <dbReference type="Proteomes" id="UP000594263"/>
    </source>
</evidence>
<keyword evidence="3" id="KW-1185">Reference proteome</keyword>
<organism evidence="2 3">
    <name type="scientific">Kalanchoe fedtschenkoi</name>
    <name type="common">Lavender scallops</name>
    <name type="synonym">South American air plant</name>
    <dbReference type="NCBI Taxonomy" id="63787"/>
    <lineage>
        <taxon>Eukaryota</taxon>
        <taxon>Viridiplantae</taxon>
        <taxon>Streptophyta</taxon>
        <taxon>Embryophyta</taxon>
        <taxon>Tracheophyta</taxon>
        <taxon>Spermatophyta</taxon>
        <taxon>Magnoliopsida</taxon>
        <taxon>eudicotyledons</taxon>
        <taxon>Gunneridae</taxon>
        <taxon>Pentapetalae</taxon>
        <taxon>Saxifragales</taxon>
        <taxon>Crassulaceae</taxon>
        <taxon>Kalanchoe</taxon>
    </lineage>
</organism>
<reference evidence="2" key="1">
    <citation type="submission" date="2021-01" db="UniProtKB">
        <authorList>
            <consortium name="EnsemblPlants"/>
        </authorList>
    </citation>
    <scope>IDENTIFICATION</scope>
</reference>
<feature type="transmembrane region" description="Helical" evidence="1">
    <location>
        <begin position="53"/>
        <end position="75"/>
    </location>
</feature>
<protein>
    <submittedName>
        <fullName evidence="2">Uncharacterized protein</fullName>
    </submittedName>
</protein>
<dbReference type="OMA" id="MANNGWF"/>